<keyword evidence="2" id="KW-1185">Reference proteome</keyword>
<organism evidence="1 2">
    <name type="scientific">Holothuria leucospilota</name>
    <name type="common">Black long sea cucumber</name>
    <name type="synonym">Mertensiothuria leucospilota</name>
    <dbReference type="NCBI Taxonomy" id="206669"/>
    <lineage>
        <taxon>Eukaryota</taxon>
        <taxon>Metazoa</taxon>
        <taxon>Echinodermata</taxon>
        <taxon>Eleutherozoa</taxon>
        <taxon>Echinozoa</taxon>
        <taxon>Holothuroidea</taxon>
        <taxon>Aspidochirotacea</taxon>
        <taxon>Aspidochirotida</taxon>
        <taxon>Holothuriidae</taxon>
        <taxon>Holothuria</taxon>
    </lineage>
</organism>
<dbReference type="OrthoDB" id="10410403at2759"/>
<name>A0A9Q0YI64_HOLLE</name>
<comment type="caution">
    <text evidence="1">The sequence shown here is derived from an EMBL/GenBank/DDBJ whole genome shotgun (WGS) entry which is preliminary data.</text>
</comment>
<dbReference type="EMBL" id="JAIZAY010000022">
    <property type="protein sequence ID" value="KAJ8020712.1"/>
    <property type="molecule type" value="Genomic_DNA"/>
</dbReference>
<protein>
    <submittedName>
        <fullName evidence="1">Uncharacterized protein</fullName>
    </submittedName>
</protein>
<evidence type="ECO:0000313" key="1">
    <source>
        <dbReference type="EMBL" id="KAJ8020712.1"/>
    </source>
</evidence>
<dbReference type="AlphaFoldDB" id="A0A9Q0YI64"/>
<proteinExistence type="predicted"/>
<gene>
    <name evidence="1" type="ORF">HOLleu_40373</name>
</gene>
<sequence length="269" mass="28296">MPSFTIINRFSGSVQVRANQIDGISSIEACVIEKRFFITMGNETSGFAVLNLSSYTLHFGLSMAATHYYENNVKHGEIFYRWPGAVHYTVFAQTAPELSDGTCIKEITKASLLGVTCAGAAAAAVICLPALPALAGPASSLVVAAEGGAAALAATTAGAATAAAAADYAVVKQVLDVLAQVDAADLYAEMKGCYGGGSGTWLVLRGGLQRVNGHVKHEKLRLEEVKPEYVLGNGKFTAYSYEKFYTTDEAKKHTAAGHNCSRSACKLLS</sequence>
<evidence type="ECO:0000313" key="2">
    <source>
        <dbReference type="Proteomes" id="UP001152320"/>
    </source>
</evidence>
<dbReference type="Proteomes" id="UP001152320">
    <property type="component" value="Chromosome 22"/>
</dbReference>
<accession>A0A9Q0YI64</accession>
<reference evidence="1" key="1">
    <citation type="submission" date="2021-10" db="EMBL/GenBank/DDBJ databases">
        <title>Tropical sea cucumber genome reveals ecological adaptation and Cuvierian tubules defense mechanism.</title>
        <authorList>
            <person name="Chen T."/>
        </authorList>
    </citation>
    <scope>NUCLEOTIDE SEQUENCE</scope>
    <source>
        <strain evidence="1">Nanhai2018</strain>
        <tissue evidence="1">Muscle</tissue>
    </source>
</reference>